<gene>
    <name evidence="14" type="ORF">AFIC_000396</name>
</gene>
<dbReference type="InterPro" id="IPR000644">
    <property type="entry name" value="CBS_dom"/>
</dbReference>
<evidence type="ECO:0000256" key="2">
    <source>
        <dbReference type="ARBA" id="ARBA00006446"/>
    </source>
</evidence>
<dbReference type="PANTHER" id="PTHR43099:SF5">
    <property type="entry name" value="HLYC_CORC FAMILY TRANSPORTER"/>
    <property type="match status" value="1"/>
</dbReference>
<evidence type="ECO:0000256" key="9">
    <source>
        <dbReference type="PROSITE-ProRule" id="PRU00703"/>
    </source>
</evidence>
<evidence type="ECO:0000256" key="1">
    <source>
        <dbReference type="ARBA" id="ARBA00004651"/>
    </source>
</evidence>
<evidence type="ECO:0000256" key="8">
    <source>
        <dbReference type="ARBA" id="ARBA00023136"/>
    </source>
</evidence>
<dbReference type="SMART" id="SM01091">
    <property type="entry name" value="CorC_HlyC"/>
    <property type="match status" value="1"/>
</dbReference>
<dbReference type="InterPro" id="IPR002550">
    <property type="entry name" value="CNNM"/>
</dbReference>
<keyword evidence="5" id="KW-0677">Repeat</keyword>
<dbReference type="InterPro" id="IPR016169">
    <property type="entry name" value="FAD-bd_PCMH_sub2"/>
</dbReference>
<feature type="domain" description="CBS" evidence="12">
    <location>
        <begin position="288"/>
        <end position="349"/>
    </location>
</feature>
<evidence type="ECO:0000259" key="12">
    <source>
        <dbReference type="PROSITE" id="PS51371"/>
    </source>
</evidence>
<keyword evidence="4 10" id="KW-0812">Transmembrane</keyword>
<evidence type="ECO:0000256" key="4">
    <source>
        <dbReference type="ARBA" id="ARBA00022692"/>
    </source>
</evidence>
<dbReference type="RefSeq" id="WP_275247521.1">
    <property type="nucleotide sequence ID" value="NZ_BAABDX010000001.1"/>
</dbReference>
<dbReference type="PROSITE" id="PS51371">
    <property type="entry name" value="CBS"/>
    <property type="match status" value="2"/>
</dbReference>
<evidence type="ECO:0000256" key="3">
    <source>
        <dbReference type="ARBA" id="ARBA00022475"/>
    </source>
</evidence>
<keyword evidence="15" id="KW-1185">Reference proteome</keyword>
<evidence type="ECO:0000259" key="13">
    <source>
        <dbReference type="PROSITE" id="PS51846"/>
    </source>
</evidence>
<comment type="subcellular location">
    <subcellularLocation>
        <location evidence="1">Cell membrane</location>
        <topology evidence="1">Multi-pass membrane protein</topology>
    </subcellularLocation>
</comment>
<evidence type="ECO:0000313" key="14">
    <source>
        <dbReference type="EMBL" id="WEF51941.1"/>
    </source>
</evidence>
<keyword evidence="8 10" id="KW-0472">Membrane</keyword>
<keyword evidence="3" id="KW-1003">Cell membrane</keyword>
<feature type="transmembrane region" description="Helical" evidence="11">
    <location>
        <begin position="6"/>
        <end position="29"/>
    </location>
</feature>
<evidence type="ECO:0000256" key="7">
    <source>
        <dbReference type="ARBA" id="ARBA00023122"/>
    </source>
</evidence>
<sequence length="451" mass="50022">MNSTALNLLIAALLLAANAFYVAAEFALVKSRGFRIKTMVEQRRFGADLVQTILDDIEAYLACCQLGITMASLGLGWVGEPTVAALLEPVLVPLGLSQSALHLTSFVTGFLVFSSLHIVIGEQVPKTFAIRRPEPVSLWIAYPLRVSYILFYPLNRLLNNASSGLLRLLGVQEISQHEVLTGTEIEGLVGESAEYGKIESGEAEYIQNVFRFGDLVVSDVMVHRTAMVMVNADLPSEELVGAVLASEYTRIPLWRGKPENIIGVLHAKDLLRAIRQTDGDISRVDVSAIALPPWFVPEMRLISEQLKAFRRRKTHFALVVDEYGEVEGLVTLEDILEEIVGDISDEHDVAVAGVRAQPDGSVVVDGSVPIRDLNRAMNWELPDEEATTIAGLVIHEARSIPDRGQIFTFHGFRFRVLRRERNRITALRIFPLPQAVEEPMPRRAGRAFSFF</sequence>
<evidence type="ECO:0000256" key="6">
    <source>
        <dbReference type="ARBA" id="ARBA00022989"/>
    </source>
</evidence>
<dbReference type="CDD" id="cd04590">
    <property type="entry name" value="CBS_pair_CorC_HlyC_assoc"/>
    <property type="match status" value="1"/>
</dbReference>
<evidence type="ECO:0000313" key="15">
    <source>
        <dbReference type="Proteomes" id="UP001213907"/>
    </source>
</evidence>
<dbReference type="EMBL" id="CP113162">
    <property type="protein sequence ID" value="WEF51941.1"/>
    <property type="molecule type" value="Genomic_DNA"/>
</dbReference>
<dbReference type="Pfam" id="PF00571">
    <property type="entry name" value="CBS"/>
    <property type="match status" value="2"/>
</dbReference>
<proteinExistence type="inferred from homology"/>
<dbReference type="PROSITE" id="PS51846">
    <property type="entry name" value="CNNM"/>
    <property type="match status" value="1"/>
</dbReference>
<dbReference type="Gene3D" id="3.30.465.10">
    <property type="match status" value="1"/>
</dbReference>
<comment type="similarity">
    <text evidence="2">Belongs to the UPF0053 family. Hemolysin C subfamily.</text>
</comment>
<dbReference type="SUPFAM" id="SSF54631">
    <property type="entry name" value="CBS-domain pair"/>
    <property type="match status" value="1"/>
</dbReference>
<feature type="domain" description="CNNM transmembrane" evidence="13">
    <location>
        <begin position="1"/>
        <end position="202"/>
    </location>
</feature>
<keyword evidence="7 9" id="KW-0129">CBS domain</keyword>
<dbReference type="PANTHER" id="PTHR43099">
    <property type="entry name" value="UPF0053 PROTEIN YRKA"/>
    <property type="match status" value="1"/>
</dbReference>
<evidence type="ECO:0000256" key="11">
    <source>
        <dbReference type="SAM" id="Phobius"/>
    </source>
</evidence>
<dbReference type="SUPFAM" id="SSF56176">
    <property type="entry name" value="FAD-binding/transporter-associated domain-like"/>
    <property type="match status" value="1"/>
</dbReference>
<dbReference type="InterPro" id="IPR036318">
    <property type="entry name" value="FAD-bd_PCMH-like_sf"/>
</dbReference>
<reference evidence="14 15" key="1">
    <citation type="submission" date="2022-11" db="EMBL/GenBank/DDBJ databases">
        <authorList>
            <person name="Siebert D."/>
            <person name="Busche T."/>
            <person name="Saydam E."/>
            <person name="Kalinowski J."/>
            <person name="Ruckert C."/>
            <person name="Blombach B."/>
        </authorList>
    </citation>
    <scope>NUCLEOTIDE SEQUENCE [LARGE SCALE GENOMIC DNA]</scope>
    <source>
        <strain evidence="14 15">DSM 1083</strain>
    </source>
</reference>
<dbReference type="InterPro" id="IPR046342">
    <property type="entry name" value="CBS_dom_sf"/>
</dbReference>
<dbReference type="InterPro" id="IPR005170">
    <property type="entry name" value="Transptr-assoc_dom"/>
</dbReference>
<keyword evidence="6 10" id="KW-1133">Transmembrane helix</keyword>
<dbReference type="InterPro" id="IPR044751">
    <property type="entry name" value="Ion_transp-like_CBS"/>
</dbReference>
<dbReference type="Gene3D" id="3.10.580.10">
    <property type="entry name" value="CBS-domain"/>
    <property type="match status" value="1"/>
</dbReference>
<dbReference type="Pfam" id="PF03471">
    <property type="entry name" value="CorC_HlyC"/>
    <property type="match status" value="1"/>
</dbReference>
<dbReference type="Proteomes" id="UP001213907">
    <property type="component" value="Chromosome"/>
</dbReference>
<evidence type="ECO:0000256" key="5">
    <source>
        <dbReference type="ARBA" id="ARBA00022737"/>
    </source>
</evidence>
<protein>
    <submittedName>
        <fullName evidence="14">Hemolysin family protein</fullName>
    </submittedName>
</protein>
<organism evidence="14 15">
    <name type="scientific">Afipia carboxydohydrogena</name>
    <name type="common">Pseudomonas carboxydohydrogena</name>
    <dbReference type="NCBI Taxonomy" id="290"/>
    <lineage>
        <taxon>Bacteria</taxon>
        <taxon>Pseudomonadati</taxon>
        <taxon>Pseudomonadota</taxon>
        <taxon>Alphaproteobacteria</taxon>
        <taxon>Hyphomicrobiales</taxon>
        <taxon>Nitrobacteraceae</taxon>
        <taxon>Afipia</taxon>
    </lineage>
</organism>
<evidence type="ECO:0000256" key="10">
    <source>
        <dbReference type="PROSITE-ProRule" id="PRU01193"/>
    </source>
</evidence>
<dbReference type="Pfam" id="PF01595">
    <property type="entry name" value="CNNM"/>
    <property type="match status" value="1"/>
</dbReference>
<feature type="domain" description="CBS" evidence="12">
    <location>
        <begin position="221"/>
        <end position="281"/>
    </location>
</feature>
<accession>A0ABY8BQW6</accession>
<name>A0ABY8BQW6_AFICR</name>
<dbReference type="InterPro" id="IPR051676">
    <property type="entry name" value="UPF0053_domain"/>
</dbReference>